<keyword evidence="6" id="KW-1185">Reference proteome</keyword>
<dbReference type="InterPro" id="IPR000843">
    <property type="entry name" value="HTH_LacI"/>
</dbReference>
<protein>
    <submittedName>
        <fullName evidence="5">LacI family DNA-binding transcriptional regulator</fullName>
    </submittedName>
</protein>
<reference evidence="5 6" key="1">
    <citation type="submission" date="2024-04" db="EMBL/GenBank/DDBJ databases">
        <title>Draft genome sequence of Pseudophaeobacter arcticus NBRC 116598.</title>
        <authorList>
            <person name="Miyakawa T."/>
            <person name="Kusuya Y."/>
            <person name="Miura T."/>
        </authorList>
    </citation>
    <scope>NUCLEOTIDE SEQUENCE [LARGE SCALE GENOMIC DNA]</scope>
    <source>
        <strain evidence="5 6">SU-CL00105</strain>
    </source>
</reference>
<dbReference type="CDD" id="cd01392">
    <property type="entry name" value="HTH_LacI"/>
    <property type="match status" value="1"/>
</dbReference>
<dbReference type="Gene3D" id="3.40.50.2300">
    <property type="match status" value="2"/>
</dbReference>
<dbReference type="CDD" id="cd01575">
    <property type="entry name" value="PBP1_GntR"/>
    <property type="match status" value="1"/>
</dbReference>
<sequence>MEHEVQDHVRMTKKMLLKDVARLAGVSEMTASRALRGARDVSKSTRAKVEEIARAHGYVPNRIAGSLSSQSVNLVAVVVPSLNSFVFPEVLSGISSVLKQSPLKPVVGISGYELNEEEEVIREMLSWRPSGLIVAGLEHNDATRRMLLQADCPVVEVMDVDGTPLRHCVGISHLQAGRDMAAQILARGYRRIGFIGTKMPQDFRARKRFDGFAEGLAAQGVTLVDLEHYAGDSSIETGRALTANMLARQPDLDCIYYSSDVMSVGGYMHCLATGLSVPGDVALAGFNNLQILSGLPLQLATTDACRRDIGERAAEILLQARDSAEELAPICEALSPRISLGQSL</sequence>
<comment type="caution">
    <text evidence="5">The sequence shown here is derived from an EMBL/GenBank/DDBJ whole genome shotgun (WGS) entry which is preliminary data.</text>
</comment>
<feature type="domain" description="HTH lacI-type" evidence="4">
    <location>
        <begin position="15"/>
        <end position="69"/>
    </location>
</feature>
<dbReference type="SMART" id="SM00354">
    <property type="entry name" value="HTH_LACI"/>
    <property type="match status" value="1"/>
</dbReference>
<dbReference type="PANTHER" id="PTHR30146">
    <property type="entry name" value="LACI-RELATED TRANSCRIPTIONAL REPRESSOR"/>
    <property type="match status" value="1"/>
</dbReference>
<dbReference type="Pfam" id="PF00532">
    <property type="entry name" value="Peripla_BP_1"/>
    <property type="match status" value="1"/>
</dbReference>
<dbReference type="PANTHER" id="PTHR30146:SF33">
    <property type="entry name" value="TRANSCRIPTIONAL REGULATOR"/>
    <property type="match status" value="1"/>
</dbReference>
<dbReference type="InterPro" id="IPR010982">
    <property type="entry name" value="Lambda_DNA-bd_dom_sf"/>
</dbReference>
<evidence type="ECO:0000313" key="6">
    <source>
        <dbReference type="Proteomes" id="UP001441944"/>
    </source>
</evidence>
<dbReference type="SUPFAM" id="SSF53822">
    <property type="entry name" value="Periplasmic binding protein-like I"/>
    <property type="match status" value="1"/>
</dbReference>
<keyword evidence="1" id="KW-0805">Transcription regulation</keyword>
<keyword evidence="3" id="KW-0804">Transcription</keyword>
<accession>A0ABQ0AJA1</accession>
<dbReference type="SUPFAM" id="SSF47413">
    <property type="entry name" value="lambda repressor-like DNA-binding domains"/>
    <property type="match status" value="1"/>
</dbReference>
<dbReference type="PROSITE" id="PS00356">
    <property type="entry name" value="HTH_LACI_1"/>
    <property type="match status" value="1"/>
</dbReference>
<dbReference type="GO" id="GO:0003677">
    <property type="term" value="F:DNA binding"/>
    <property type="evidence" value="ECO:0007669"/>
    <property type="project" value="UniProtKB-KW"/>
</dbReference>
<dbReference type="PROSITE" id="PS50932">
    <property type="entry name" value="HTH_LACI_2"/>
    <property type="match status" value="1"/>
</dbReference>
<evidence type="ECO:0000256" key="1">
    <source>
        <dbReference type="ARBA" id="ARBA00023015"/>
    </source>
</evidence>
<evidence type="ECO:0000256" key="3">
    <source>
        <dbReference type="ARBA" id="ARBA00023163"/>
    </source>
</evidence>
<evidence type="ECO:0000259" key="4">
    <source>
        <dbReference type="PROSITE" id="PS50932"/>
    </source>
</evidence>
<dbReference type="Pfam" id="PF00356">
    <property type="entry name" value="LacI"/>
    <property type="match status" value="1"/>
</dbReference>
<dbReference type="InterPro" id="IPR001761">
    <property type="entry name" value="Peripla_BP/Lac1_sug-bd_dom"/>
</dbReference>
<keyword evidence="2 5" id="KW-0238">DNA-binding</keyword>
<proteinExistence type="predicted"/>
<dbReference type="Gene3D" id="1.10.260.40">
    <property type="entry name" value="lambda repressor-like DNA-binding domains"/>
    <property type="match status" value="1"/>
</dbReference>
<name>A0ABQ0AJA1_9RHOB</name>
<gene>
    <name evidence="5" type="ORF">NBRC116598_13960</name>
</gene>
<evidence type="ECO:0000256" key="2">
    <source>
        <dbReference type="ARBA" id="ARBA00023125"/>
    </source>
</evidence>
<dbReference type="EMBL" id="BAABWU010000003">
    <property type="protein sequence ID" value="GAA6195952.1"/>
    <property type="molecule type" value="Genomic_DNA"/>
</dbReference>
<organism evidence="5 6">
    <name type="scientific">Pseudophaeobacter arcticus</name>
    <dbReference type="NCBI Taxonomy" id="385492"/>
    <lineage>
        <taxon>Bacteria</taxon>
        <taxon>Pseudomonadati</taxon>
        <taxon>Pseudomonadota</taxon>
        <taxon>Alphaproteobacteria</taxon>
        <taxon>Rhodobacterales</taxon>
        <taxon>Paracoccaceae</taxon>
        <taxon>Pseudophaeobacter</taxon>
    </lineage>
</organism>
<dbReference type="InterPro" id="IPR028082">
    <property type="entry name" value="Peripla_BP_I"/>
</dbReference>
<dbReference type="Proteomes" id="UP001441944">
    <property type="component" value="Unassembled WGS sequence"/>
</dbReference>
<evidence type="ECO:0000313" key="5">
    <source>
        <dbReference type="EMBL" id="GAA6195952.1"/>
    </source>
</evidence>